<dbReference type="EMBL" id="JABWRP010000009">
    <property type="protein sequence ID" value="MBC3471583.1"/>
    <property type="molecule type" value="Genomic_DNA"/>
</dbReference>
<keyword evidence="2" id="KW-0677">Repeat</keyword>
<evidence type="ECO:0000256" key="2">
    <source>
        <dbReference type="ARBA" id="ARBA00022737"/>
    </source>
</evidence>
<dbReference type="GO" id="GO:0005737">
    <property type="term" value="C:cytoplasm"/>
    <property type="evidence" value="ECO:0007669"/>
    <property type="project" value="TreeGrafter"/>
</dbReference>
<keyword evidence="1" id="KW-0433">Leucine-rich repeat</keyword>
<evidence type="ECO:0000313" key="5">
    <source>
        <dbReference type="EMBL" id="MBV4543045.1"/>
    </source>
</evidence>
<reference evidence="4 6" key="1">
    <citation type="journal article" date="2020" name="Microorganisms">
        <title>Reliable Identification of Environmental Pseudomonas Isolates Using the rpoD Gene.</title>
        <authorList>
            <consortium name="The Broad Institute Genome Sequencing Platform"/>
            <person name="Girard L."/>
            <person name="Lood C."/>
            <person name="Rokni-Zadeh H."/>
            <person name="van Noort V."/>
            <person name="Lavigne R."/>
            <person name="De Mot R."/>
        </authorList>
    </citation>
    <scope>NUCLEOTIDE SEQUENCE</scope>
    <source>
        <strain evidence="4 6">RW4S2</strain>
    </source>
</reference>
<dbReference type="EMBL" id="JABWRP020000014">
    <property type="protein sequence ID" value="MBV4543045.1"/>
    <property type="molecule type" value="Genomic_DNA"/>
</dbReference>
<reference evidence="5" key="3">
    <citation type="submission" date="2021-06" db="EMBL/GenBank/DDBJ databases">
        <title>Updating the genus Pseudomonas: Description of 43 new species and partition of the Pseudomonas putida group.</title>
        <authorList>
            <person name="Girard L."/>
            <person name="Lood C."/>
            <person name="Vandamme P."/>
            <person name="Rokni-Zadeh H."/>
            <person name="Van Noort V."/>
            <person name="Hofte M."/>
            <person name="Lavigne R."/>
            <person name="De Mot R."/>
        </authorList>
    </citation>
    <scope>NUCLEOTIDE SEQUENCE</scope>
    <source>
        <strain evidence="5">RW4S2</strain>
    </source>
</reference>
<dbReference type="Pfam" id="PF20178">
    <property type="entry name" value="ToxA_N"/>
    <property type="match status" value="1"/>
</dbReference>
<evidence type="ECO:0000259" key="3">
    <source>
        <dbReference type="Pfam" id="PF20178"/>
    </source>
</evidence>
<dbReference type="PANTHER" id="PTHR48051:SF1">
    <property type="entry name" value="RAS SUPPRESSOR PROTEIN 1"/>
    <property type="match status" value="1"/>
</dbReference>
<evidence type="ECO:0000313" key="4">
    <source>
        <dbReference type="EMBL" id="MBC3471583.1"/>
    </source>
</evidence>
<keyword evidence="6" id="KW-1185">Reference proteome</keyword>
<dbReference type="Proteomes" id="UP000628137">
    <property type="component" value="Unassembled WGS sequence"/>
</dbReference>
<gene>
    <name evidence="5" type="ORF">HU738_018545</name>
    <name evidence="4" type="ORF">HU738_13550</name>
</gene>
<feature type="domain" description="Dermonecrotic toxin N-terminal" evidence="3">
    <location>
        <begin position="77"/>
        <end position="334"/>
    </location>
</feature>
<dbReference type="AlphaFoldDB" id="A0A923K6M4"/>
<dbReference type="PROSITE" id="PS51450">
    <property type="entry name" value="LRR"/>
    <property type="match status" value="1"/>
</dbReference>
<accession>A0A923K6M4</accession>
<name>A0A923K6M4_9PSED</name>
<evidence type="ECO:0000256" key="1">
    <source>
        <dbReference type="ARBA" id="ARBA00022614"/>
    </source>
</evidence>
<comment type="caution">
    <text evidence="4">The sequence shown here is derived from an EMBL/GenBank/DDBJ whole genome shotgun (WGS) entry which is preliminary data.</text>
</comment>
<dbReference type="InterPro" id="IPR046673">
    <property type="entry name" value="ToxA_N"/>
</dbReference>
<dbReference type="SUPFAM" id="SSF52058">
    <property type="entry name" value="L domain-like"/>
    <property type="match status" value="1"/>
</dbReference>
<sequence>MTRQATASPHEELIATQLPTWARHIPSRHWQALRQSQRLDAFDQDWYNNAAPDLQEAVQASHTRLLHSQAKLARSLKGLQQITEFAEPLLQARLAELDFRAPLRGSELLRVERTWNWSVLRYLYRHRRDPLLQAALQNFADDETFTQQSAIALSDNIQVTPVKVHGKVVTGPQTPPAQIALASEQYQVERLALTPEAFATTCRQLDLGGAYQSHLQQHLASSPARAQAIAVQQDRLRLAADLSYMRHELSGSARDRIDLLLRNGAVPCRQLALFGIVLHEVMLIDVGDAGWLLYLPGHTPALHTCSGLDVINQVLGPLLRKPEIRQRFQAYLNQADQSRFLDLLQQNLDDASPADLHPTFPAISGDPFGFYQDLHLARLEREAERLAVPTAAADAQARAKRLEQWENLGLDLLNVAGFFIPAIGTLMLAVTACQLLGEAYEGYETWLEGDRHLAPQHLEAVGLNLALIGGLATAGHLVPKLFKSPLLEKLQEVRSSDGRYRLWQPDLKPYRSTQALPEGLQANAQGQYLHEGSHYLRMDGQLYQHRFDPDIQQWRIVRPDAPDAYQPPLEHNGQGAWRAAHEQPLQWPFTVLAKRLGEAYAAFTPEQLELAGRICGVDAARLRQVHLEGKPAPALLLDTLKRIATRTPVEPLTGEAAQARLSRHHEWPLVRALEELVIPWQGTTDSERLLFSSLDALPEWPADLRLELRAGSPQGPLLESCGSSRASRVCRVIKSTEGYEPDLGERPAPASRDQDLCRAIEQALPNAWRKTLGLSTTDGNTLRQRVLAWTEPRRSELLQRLWGTGARRRIGRAGLQGGREAVPDGPYLQAPLATRYRRLYPTATDQDYVRAMDDWQRQGRSPTQEMRNLEHRLEALRRDLGEWARPDPQYPHRRQEAIAPIINAWRRLSRLPLGQNVVVYSLDLSRLDLEDRDLGSLALPDDFAHIEHVSLKGNRNLSQLPAEFYERFPRLKRLLLSHCHFNHLPRLANPQALAWLDLDHNRITWDDSAQQTLDQFTHLGVLDLGGNPLLRAPDLSLLPRLFTVFLDNCALTELPHGLGSITSTPVTIDLAGNQLQQLPADFQVPQPVARAMRLESQWLSPRMLDEIEAYNAAHDVDLLVDDSDYDDFFQNTGPAEQALWQRLPLQYRRDLRPLLDLEPFTSHPRRAHAEFWRRLAVIDQNLPLRQQALQRPAHELFDLAL</sequence>
<dbReference type="InterPro" id="IPR001611">
    <property type="entry name" value="Leu-rich_rpt"/>
</dbReference>
<proteinExistence type="predicted"/>
<dbReference type="Gene3D" id="3.80.10.10">
    <property type="entry name" value="Ribonuclease Inhibitor"/>
    <property type="match status" value="1"/>
</dbReference>
<evidence type="ECO:0000313" key="6">
    <source>
        <dbReference type="Proteomes" id="UP000628137"/>
    </source>
</evidence>
<dbReference type="InterPro" id="IPR032675">
    <property type="entry name" value="LRR_dom_sf"/>
</dbReference>
<protein>
    <submittedName>
        <fullName evidence="4">Leucine-rich repeat domain-containing protein</fullName>
    </submittedName>
</protein>
<dbReference type="PANTHER" id="PTHR48051">
    <property type="match status" value="1"/>
</dbReference>
<dbReference type="RefSeq" id="WP_186603003.1">
    <property type="nucleotide sequence ID" value="NZ_JABWRP020000014.1"/>
</dbReference>
<reference evidence="4" key="2">
    <citation type="submission" date="2020-07" db="EMBL/GenBank/DDBJ databases">
        <authorList>
            <person name="Lood C."/>
            <person name="Girard L."/>
        </authorList>
    </citation>
    <scope>NUCLEOTIDE SEQUENCE</scope>
    <source>
        <strain evidence="4">RW4S2</strain>
    </source>
</reference>
<dbReference type="InterPro" id="IPR050216">
    <property type="entry name" value="LRR_domain-containing"/>
</dbReference>
<organism evidence="4">
    <name type="scientific">Pseudomonas vlassakiae</name>
    <dbReference type="NCBI Taxonomy" id="485888"/>
    <lineage>
        <taxon>Bacteria</taxon>
        <taxon>Pseudomonadati</taxon>
        <taxon>Pseudomonadota</taxon>
        <taxon>Gammaproteobacteria</taxon>
        <taxon>Pseudomonadales</taxon>
        <taxon>Pseudomonadaceae</taxon>
        <taxon>Pseudomonas</taxon>
    </lineage>
</organism>